<name>A0A6N3ZZK1_OENOE</name>
<evidence type="ECO:0000256" key="5">
    <source>
        <dbReference type="ARBA" id="ARBA00022692"/>
    </source>
</evidence>
<dbReference type="AlphaFoldDB" id="A0A6N3ZZK1"/>
<feature type="transmembrane region" description="Helical" evidence="8">
    <location>
        <begin position="158"/>
        <end position="175"/>
    </location>
</feature>
<accession>A0A6N3ZZK1</accession>
<proteinExistence type="inferred from homology"/>
<comment type="subcellular location">
    <subcellularLocation>
        <location evidence="1">Cell membrane</location>
        <topology evidence="1">Multi-pass membrane protein</topology>
    </subcellularLocation>
</comment>
<keyword evidence="6 8" id="KW-1133">Transmembrane helix</keyword>
<evidence type="ECO:0000313" key="9">
    <source>
        <dbReference type="EMBL" id="OIM20600.1"/>
    </source>
</evidence>
<evidence type="ECO:0000256" key="1">
    <source>
        <dbReference type="ARBA" id="ARBA00004651"/>
    </source>
</evidence>
<keyword evidence="3" id="KW-0813">Transport</keyword>
<dbReference type="Pfam" id="PF06800">
    <property type="entry name" value="Sugar_transport"/>
    <property type="match status" value="1"/>
</dbReference>
<evidence type="ECO:0000256" key="3">
    <source>
        <dbReference type="ARBA" id="ARBA00022448"/>
    </source>
</evidence>
<feature type="transmembrane region" description="Helical" evidence="8">
    <location>
        <begin position="295"/>
        <end position="313"/>
    </location>
</feature>
<evidence type="ECO:0000256" key="6">
    <source>
        <dbReference type="ARBA" id="ARBA00022989"/>
    </source>
</evidence>
<sequence>MGILIALIPAITWGSTGLVNTKMGGSAAQQTLGMTFGALIFGLAVMLFYVIPNHISLDYRIWIVGLFSGIFWAVGTAGQFVAYKDMGVSSAFPLSTAGQIVSNAIMAAAVLGEWTTIQMWIFGAIAITLVTTGALLTSARSKASKSTSTQRPAAYSHGLIALLLSTIGYMLYFVFPNLMFKVGFISKAVHEANNGASYMTAIIGPQAIGQVIGAFIIVIFVFHESEKMFQKATWRNILTGLNWGVGNLFMFISTANPAIGQATATALSQMGVIVGTFGGIYLLHEKKTRDQMVKIVIGSVLVVIGGVLISNLSKL</sequence>
<evidence type="ECO:0000256" key="7">
    <source>
        <dbReference type="ARBA" id="ARBA00023136"/>
    </source>
</evidence>
<dbReference type="SUPFAM" id="SSF103481">
    <property type="entry name" value="Multidrug resistance efflux transporter EmrE"/>
    <property type="match status" value="2"/>
</dbReference>
<keyword evidence="5 8" id="KW-0812">Transmembrane</keyword>
<dbReference type="PANTHER" id="PTHR16119">
    <property type="entry name" value="TRANSMEMBRANE PROTEIN 144"/>
    <property type="match status" value="1"/>
</dbReference>
<comment type="similarity">
    <text evidence="2">Belongs to the GRP transporter (TC 2.A.7.5) family.</text>
</comment>
<feature type="transmembrane region" description="Helical" evidence="8">
    <location>
        <begin position="234"/>
        <end position="252"/>
    </location>
</feature>
<dbReference type="CDD" id="cd23110">
    <property type="entry name" value="GRP"/>
    <property type="match status" value="1"/>
</dbReference>
<feature type="transmembrane region" description="Helical" evidence="8">
    <location>
        <begin position="258"/>
        <end position="283"/>
    </location>
</feature>
<evidence type="ECO:0000256" key="8">
    <source>
        <dbReference type="SAM" id="Phobius"/>
    </source>
</evidence>
<keyword evidence="4 9" id="KW-0762">Sugar transport</keyword>
<gene>
    <name evidence="9" type="ORF">ATX59_08500</name>
</gene>
<evidence type="ECO:0000256" key="4">
    <source>
        <dbReference type="ARBA" id="ARBA00022597"/>
    </source>
</evidence>
<evidence type="ECO:0000313" key="10">
    <source>
        <dbReference type="Proteomes" id="UP000181728"/>
    </source>
</evidence>
<comment type="caution">
    <text evidence="9">The sequence shown here is derived from an EMBL/GenBank/DDBJ whole genome shotgun (WGS) entry which is preliminary data.</text>
</comment>
<feature type="transmembrane region" description="Helical" evidence="8">
    <location>
        <begin position="117"/>
        <end position="137"/>
    </location>
</feature>
<dbReference type="PANTHER" id="PTHR16119:SF17">
    <property type="entry name" value="TRANSMEMBRANE PROTEIN 144"/>
    <property type="match status" value="1"/>
</dbReference>
<evidence type="ECO:0000256" key="2">
    <source>
        <dbReference type="ARBA" id="ARBA00006117"/>
    </source>
</evidence>
<reference evidence="9 10" key="1">
    <citation type="journal article" date="2016" name="BMC Genomics">
        <title>Consensus pan-genome assembly of the specialised wine bacterium Oenococcus oeni.</title>
        <authorList>
            <person name="Sternes P.R."/>
            <person name="Borneman A.R."/>
        </authorList>
    </citation>
    <scope>NUCLEOTIDE SEQUENCE [LARGE SCALE GENOMIC DNA]</scope>
    <source>
        <strain evidence="9 10">AWRIB661</strain>
    </source>
</reference>
<feature type="transmembrane region" description="Helical" evidence="8">
    <location>
        <begin position="63"/>
        <end position="83"/>
    </location>
</feature>
<protein>
    <submittedName>
        <fullName evidence="9">Glucose transporter</fullName>
    </submittedName>
</protein>
<organism evidence="9 10">
    <name type="scientific">Oenococcus oeni</name>
    <name type="common">Leuconostoc oenos</name>
    <dbReference type="NCBI Taxonomy" id="1247"/>
    <lineage>
        <taxon>Bacteria</taxon>
        <taxon>Bacillati</taxon>
        <taxon>Bacillota</taxon>
        <taxon>Bacilli</taxon>
        <taxon>Lactobacillales</taxon>
        <taxon>Lactobacillaceae</taxon>
        <taxon>Oenococcus</taxon>
    </lineage>
</organism>
<keyword evidence="7 8" id="KW-0472">Membrane</keyword>
<dbReference type="RefSeq" id="WP_071449122.1">
    <property type="nucleotide sequence ID" value="NZ_MLOK01000054.1"/>
</dbReference>
<feature type="transmembrane region" description="Helical" evidence="8">
    <location>
        <begin position="195"/>
        <end position="222"/>
    </location>
</feature>
<dbReference type="EMBL" id="MLOK01000054">
    <property type="protein sequence ID" value="OIM20600.1"/>
    <property type="molecule type" value="Genomic_DNA"/>
</dbReference>
<dbReference type="GO" id="GO:0015144">
    <property type="term" value="F:carbohydrate transmembrane transporter activity"/>
    <property type="evidence" value="ECO:0007669"/>
    <property type="project" value="InterPro"/>
</dbReference>
<feature type="transmembrane region" description="Helical" evidence="8">
    <location>
        <begin position="31"/>
        <end position="51"/>
    </location>
</feature>
<dbReference type="InterPro" id="IPR010651">
    <property type="entry name" value="Sugar_transport"/>
</dbReference>
<dbReference type="GO" id="GO:0005886">
    <property type="term" value="C:plasma membrane"/>
    <property type="evidence" value="ECO:0007669"/>
    <property type="project" value="UniProtKB-SubCell"/>
</dbReference>
<dbReference type="InterPro" id="IPR037185">
    <property type="entry name" value="EmrE-like"/>
</dbReference>
<dbReference type="Proteomes" id="UP000181728">
    <property type="component" value="Unassembled WGS sequence"/>
</dbReference>